<evidence type="ECO:0000313" key="1">
    <source>
        <dbReference type="EMBL" id="MCI94784.1"/>
    </source>
</evidence>
<evidence type="ECO:0000313" key="2">
    <source>
        <dbReference type="Proteomes" id="UP000265520"/>
    </source>
</evidence>
<comment type="caution">
    <text evidence="1">The sequence shown here is derived from an EMBL/GenBank/DDBJ whole genome shotgun (WGS) entry which is preliminary data.</text>
</comment>
<dbReference type="AlphaFoldDB" id="A0A392W290"/>
<proteinExistence type="predicted"/>
<accession>A0A392W290</accession>
<sequence length="49" mass="5608">MEVEEEKEESVGTSLVEEEGIVDVKEEEDRIGIECEEENCYKEGDDGNR</sequence>
<keyword evidence="2" id="KW-1185">Reference proteome</keyword>
<organism evidence="1 2">
    <name type="scientific">Trifolium medium</name>
    <dbReference type="NCBI Taxonomy" id="97028"/>
    <lineage>
        <taxon>Eukaryota</taxon>
        <taxon>Viridiplantae</taxon>
        <taxon>Streptophyta</taxon>
        <taxon>Embryophyta</taxon>
        <taxon>Tracheophyta</taxon>
        <taxon>Spermatophyta</taxon>
        <taxon>Magnoliopsida</taxon>
        <taxon>eudicotyledons</taxon>
        <taxon>Gunneridae</taxon>
        <taxon>Pentapetalae</taxon>
        <taxon>rosids</taxon>
        <taxon>fabids</taxon>
        <taxon>Fabales</taxon>
        <taxon>Fabaceae</taxon>
        <taxon>Papilionoideae</taxon>
        <taxon>50 kb inversion clade</taxon>
        <taxon>NPAAA clade</taxon>
        <taxon>Hologalegina</taxon>
        <taxon>IRL clade</taxon>
        <taxon>Trifolieae</taxon>
        <taxon>Trifolium</taxon>
    </lineage>
</organism>
<name>A0A392W290_9FABA</name>
<dbReference type="EMBL" id="LXQA011366368">
    <property type="protein sequence ID" value="MCI94784.1"/>
    <property type="molecule type" value="Genomic_DNA"/>
</dbReference>
<protein>
    <submittedName>
        <fullName evidence="1">Uncharacterized protein</fullName>
    </submittedName>
</protein>
<feature type="non-terminal residue" evidence="1">
    <location>
        <position position="49"/>
    </location>
</feature>
<reference evidence="1 2" key="1">
    <citation type="journal article" date="2018" name="Front. Plant Sci.">
        <title>Red Clover (Trifolium pratense) and Zigzag Clover (T. medium) - A Picture of Genomic Similarities and Differences.</title>
        <authorList>
            <person name="Dluhosova J."/>
            <person name="Istvanek J."/>
            <person name="Nedelnik J."/>
            <person name="Repkova J."/>
        </authorList>
    </citation>
    <scope>NUCLEOTIDE SEQUENCE [LARGE SCALE GENOMIC DNA]</scope>
    <source>
        <strain evidence="2">cv. 10/8</strain>
        <tissue evidence="1">Leaf</tissue>
    </source>
</reference>
<dbReference type="Proteomes" id="UP000265520">
    <property type="component" value="Unassembled WGS sequence"/>
</dbReference>